<dbReference type="SUPFAM" id="SSF47938">
    <property type="entry name" value="Functional domain of the splicing factor Prp18"/>
    <property type="match status" value="1"/>
</dbReference>
<evidence type="ECO:0000259" key="12">
    <source>
        <dbReference type="PROSITE" id="PS50102"/>
    </source>
</evidence>
<sequence>MDALKKLKEEMARKRKQVEEIQGEAGGTNKFFKRADLLAKNEKEYYEKSEAKQKIKDEAKQSGSSTAEVQTQKTEVKRVFDERIPMSEVRRRLRLRGKPILLFGEVDFDVRERLFKLELEQPDSEGSQNELAAAMQVVGNELDKEVIEGTSGKARHDVALPSQFDENWEKIEKSSSLLGIGDDKKRDCDIVASILNYLLARWGKVLNDRPADVKKTPQGLHEASVHKQTNMHLKPLLTSLESYNVNNDIRHHLAKICKTLVIERNYIEANNFYMEMAIGNAPWPVGVTRSGIHQRPGSAKAYVSNVAHVLNDETQRKYIQAFKRLMTKMQEYFPTDPSKCVELTKMSEFDGGGEVDEVEMVDLDEEIAKTKKRLTKNSYDIRASNILIDLLRKNGDFEELHEFRKKFVEWGPLSSKLWIDWIKDLRDSDASKETIEEHFERAILDNNCLNLWVERICWASSIGSDFAREKCEEAISAIGARFDVGGAVWQAYIDIESVLYSNEPSEAQKARLFSVILRALRVPTVDIKDIFHSAIPLFEEMGMTAEEFEKYQNAYDATWKIVHLLKPYEMKIADSENDKMAAKAFSEYMEFELGNGDPTRIQTLHERIVETFPDNEDSWLQYGLWCEQHLKIHKVTCRTYERAVRQCAYSCALYQQALLAFERAGESAERIDALWKSAKTNAIVCADYGRALYRTYIYLVRRRVTLSGSDDHSAVKKLFEEGVTLLREYFPRDWDLKGEFRRNMARFYATYGRDYPTARKIWEDILASGFGANAEKWIEAITFERQFGDNEHARKLLNKALNSVADHPHDIYEYYVQFEREEGSLEELDKVLEKVSSQIAHRAARPQKKEQPKAVGKKDKVKTPIGKATAKRDSPSISDESIRVSVAKKMRIDTPEERQTPATPPLVIDADGFAMPTLPAIRKSSSGSSSPVASPSSPGRAALPHSPNHSPKIATAANTAVPSRRLEPDDKGQYTVFISNLDFKATEEDIKSVLDGVVEVRFAMRPGSKVPNMHRGFAYVAFEKEQKAIEALDRDRAPLNGRPMFISENNPEKRVGFKYATGLEKNKLFIRNLHLSATEDDVKGLFANFGTVTSVRLVKHKSGQPKGVGYVDFETNEAAEKALKAEQIELMGRKLTVALSNPPKKGEKREPPASLGAGNAETAAAMSRKPHSSVISLVPRNARPSVVKGAKAKGNVVSDIEITEEIMTPMSNADFRKFMGK</sequence>
<keyword evidence="6" id="KW-0677">Repeat</keyword>
<evidence type="ECO:0000256" key="3">
    <source>
        <dbReference type="ARBA" id="ARBA00018242"/>
    </source>
</evidence>
<dbReference type="GO" id="GO:0003723">
    <property type="term" value="F:RNA binding"/>
    <property type="evidence" value="ECO:0007669"/>
    <property type="project" value="UniProtKB-UniRule"/>
</dbReference>
<comment type="caution">
    <text evidence="13">The sequence shown here is derived from an EMBL/GenBank/DDBJ whole genome shotgun (WGS) entry which is preliminary data.</text>
</comment>
<dbReference type="InterPro" id="IPR003107">
    <property type="entry name" value="HAT"/>
</dbReference>
<dbReference type="Gene3D" id="4.10.280.110">
    <property type="entry name" value="Pre-mRNA processing factor 4 domain"/>
    <property type="match status" value="1"/>
</dbReference>
<protein>
    <recommendedName>
        <fullName evidence="3">Pre-mRNA-splicing factor 18</fullName>
    </recommendedName>
    <alternativeName>
        <fullName evidence="9">PRP18 homolog</fullName>
    </alternativeName>
</protein>
<comment type="similarity">
    <text evidence="2">Belongs to the PRP18 family.</text>
</comment>
<feature type="domain" description="RRM" evidence="12">
    <location>
        <begin position="1066"/>
        <end position="1142"/>
    </location>
</feature>
<dbReference type="PANTHER" id="PTHR13007:SF19">
    <property type="entry name" value="PRE-MRNA-SPLICING FACTOR 18"/>
    <property type="match status" value="1"/>
</dbReference>
<dbReference type="SMART" id="SM00500">
    <property type="entry name" value="SFM"/>
    <property type="match status" value="1"/>
</dbReference>
<dbReference type="OrthoDB" id="6921389at2759"/>
<evidence type="ECO:0000313" key="14">
    <source>
        <dbReference type="Proteomes" id="UP000835052"/>
    </source>
</evidence>
<feature type="compositionally biased region" description="Basic and acidic residues" evidence="11">
    <location>
        <begin position="47"/>
        <end position="60"/>
    </location>
</feature>
<evidence type="ECO:0000256" key="7">
    <source>
        <dbReference type="ARBA" id="ARBA00023187"/>
    </source>
</evidence>
<dbReference type="Pfam" id="PF00076">
    <property type="entry name" value="RRM_1"/>
    <property type="match status" value="2"/>
</dbReference>
<dbReference type="InterPro" id="IPR036285">
    <property type="entry name" value="PRP4-like_sf"/>
</dbReference>
<dbReference type="GO" id="GO:0000350">
    <property type="term" value="P:generation of catalytic spliceosome for second transesterification step"/>
    <property type="evidence" value="ECO:0007669"/>
    <property type="project" value="TreeGrafter"/>
</dbReference>
<evidence type="ECO:0000256" key="8">
    <source>
        <dbReference type="ARBA" id="ARBA00023242"/>
    </source>
</evidence>
<evidence type="ECO:0000256" key="6">
    <source>
        <dbReference type="ARBA" id="ARBA00022737"/>
    </source>
</evidence>
<dbReference type="SUPFAM" id="SSF158230">
    <property type="entry name" value="PRP4-like"/>
    <property type="match status" value="1"/>
</dbReference>
<dbReference type="Gene3D" id="1.20.940.10">
    <property type="entry name" value="Functional domain of the splicing factor Prp18"/>
    <property type="match status" value="1"/>
</dbReference>
<feature type="compositionally biased region" description="Low complexity" evidence="11">
    <location>
        <begin position="924"/>
        <end position="938"/>
    </location>
</feature>
<dbReference type="InterPro" id="IPR035979">
    <property type="entry name" value="RBD_domain_sf"/>
</dbReference>
<feature type="region of interest" description="Disordered" evidence="11">
    <location>
        <begin position="1139"/>
        <end position="1172"/>
    </location>
</feature>
<feature type="domain" description="RRM" evidence="12">
    <location>
        <begin position="974"/>
        <end position="1062"/>
    </location>
</feature>
<comment type="subcellular location">
    <subcellularLocation>
        <location evidence="1">Nucleus</location>
    </subcellularLocation>
</comment>
<keyword evidence="10" id="KW-0694">RNA-binding</keyword>
<reference evidence="13" key="1">
    <citation type="submission" date="2020-10" db="EMBL/GenBank/DDBJ databases">
        <authorList>
            <person name="Kikuchi T."/>
        </authorList>
    </citation>
    <scope>NUCLEOTIDE SEQUENCE</scope>
    <source>
        <strain evidence="13">NKZ352</strain>
    </source>
</reference>
<dbReference type="Pfam" id="PF08799">
    <property type="entry name" value="PRP4"/>
    <property type="match status" value="1"/>
</dbReference>
<keyword evidence="4" id="KW-0507">mRNA processing</keyword>
<evidence type="ECO:0000256" key="1">
    <source>
        <dbReference type="ARBA" id="ARBA00004123"/>
    </source>
</evidence>
<dbReference type="InterPro" id="IPR039979">
    <property type="entry name" value="PRPF18"/>
</dbReference>
<dbReference type="InterPro" id="IPR000504">
    <property type="entry name" value="RRM_dom"/>
</dbReference>
<dbReference type="SUPFAM" id="SSF48452">
    <property type="entry name" value="TPR-like"/>
    <property type="match status" value="1"/>
</dbReference>
<gene>
    <name evidence="13" type="ORF">CAUJ_LOCUS9459</name>
</gene>
<feature type="compositionally biased region" description="Basic and acidic residues" evidence="11">
    <location>
        <begin position="890"/>
        <end position="899"/>
    </location>
</feature>
<dbReference type="SUPFAM" id="SSF54928">
    <property type="entry name" value="RNA-binding domain, RBD"/>
    <property type="match status" value="2"/>
</dbReference>
<dbReference type="InterPro" id="IPR011990">
    <property type="entry name" value="TPR-like_helical_dom_sf"/>
</dbReference>
<keyword evidence="14" id="KW-1185">Reference proteome</keyword>
<feature type="region of interest" description="Disordered" evidence="11">
    <location>
        <begin position="839"/>
        <end position="967"/>
    </location>
</feature>
<organism evidence="13 14">
    <name type="scientific">Caenorhabditis auriculariae</name>
    <dbReference type="NCBI Taxonomy" id="2777116"/>
    <lineage>
        <taxon>Eukaryota</taxon>
        <taxon>Metazoa</taxon>
        <taxon>Ecdysozoa</taxon>
        <taxon>Nematoda</taxon>
        <taxon>Chromadorea</taxon>
        <taxon>Rhabditida</taxon>
        <taxon>Rhabditina</taxon>
        <taxon>Rhabditomorpha</taxon>
        <taxon>Rhabditoidea</taxon>
        <taxon>Rhabditidae</taxon>
        <taxon>Peloderinae</taxon>
        <taxon>Caenorhabditis</taxon>
    </lineage>
</organism>
<feature type="compositionally biased region" description="Polar residues" evidence="11">
    <location>
        <begin position="61"/>
        <end position="73"/>
    </location>
</feature>
<dbReference type="SMART" id="SM00386">
    <property type="entry name" value="HAT"/>
    <property type="match status" value="6"/>
</dbReference>
<evidence type="ECO:0000313" key="13">
    <source>
        <dbReference type="EMBL" id="CAD6193540.1"/>
    </source>
</evidence>
<name>A0A8S1HJV9_9PELO</name>
<dbReference type="Pfam" id="PF02840">
    <property type="entry name" value="Prp18"/>
    <property type="match status" value="1"/>
</dbReference>
<dbReference type="Gene3D" id="1.25.40.10">
    <property type="entry name" value="Tetratricopeptide repeat domain"/>
    <property type="match status" value="2"/>
</dbReference>
<dbReference type="InterPro" id="IPR014906">
    <property type="entry name" value="PRP4-like"/>
</dbReference>
<keyword evidence="7" id="KW-0508">mRNA splicing</keyword>
<dbReference type="AlphaFoldDB" id="A0A8S1HJV9"/>
<evidence type="ECO:0000256" key="2">
    <source>
        <dbReference type="ARBA" id="ARBA00008137"/>
    </source>
</evidence>
<feature type="region of interest" description="Disordered" evidence="11">
    <location>
        <begin position="47"/>
        <end position="74"/>
    </location>
</feature>
<dbReference type="SMART" id="SM00360">
    <property type="entry name" value="RRM"/>
    <property type="match status" value="2"/>
</dbReference>
<evidence type="ECO:0000256" key="10">
    <source>
        <dbReference type="PROSITE-ProRule" id="PRU00176"/>
    </source>
</evidence>
<evidence type="ECO:0000256" key="11">
    <source>
        <dbReference type="SAM" id="MobiDB-lite"/>
    </source>
</evidence>
<dbReference type="PANTHER" id="PTHR13007">
    <property type="entry name" value="PRE-MRNA SPLICING FACTOR-RELATED"/>
    <property type="match status" value="1"/>
</dbReference>
<proteinExistence type="inferred from homology"/>
<feature type="compositionally biased region" description="Basic and acidic residues" evidence="11">
    <location>
        <begin position="847"/>
        <end position="862"/>
    </location>
</feature>
<keyword evidence="5" id="KW-0747">Spliceosome</keyword>
<dbReference type="InterPro" id="IPR012677">
    <property type="entry name" value="Nucleotide-bd_a/b_plait_sf"/>
</dbReference>
<evidence type="ECO:0000256" key="5">
    <source>
        <dbReference type="ARBA" id="ARBA00022728"/>
    </source>
</evidence>
<accession>A0A8S1HJV9</accession>
<dbReference type="Pfam" id="PF05843">
    <property type="entry name" value="Suf"/>
    <property type="match status" value="1"/>
</dbReference>
<keyword evidence="8" id="KW-0539">Nucleus</keyword>
<dbReference type="GO" id="GO:0046540">
    <property type="term" value="C:U4/U6 x U5 tri-snRNP complex"/>
    <property type="evidence" value="ECO:0007669"/>
    <property type="project" value="TreeGrafter"/>
</dbReference>
<dbReference type="GO" id="GO:0071021">
    <property type="term" value="C:U2-type post-spliceosomal complex"/>
    <property type="evidence" value="ECO:0007669"/>
    <property type="project" value="TreeGrafter"/>
</dbReference>
<dbReference type="Proteomes" id="UP000835052">
    <property type="component" value="Unassembled WGS sequence"/>
</dbReference>
<dbReference type="FunFam" id="1.20.940.10:FF:000013">
    <property type="entry name" value="Pre-mRNA-splicing factor 18"/>
    <property type="match status" value="1"/>
</dbReference>
<dbReference type="Gene3D" id="3.30.70.330">
    <property type="match status" value="2"/>
</dbReference>
<evidence type="ECO:0000256" key="4">
    <source>
        <dbReference type="ARBA" id="ARBA00022664"/>
    </source>
</evidence>
<dbReference type="InterPro" id="IPR008847">
    <property type="entry name" value="Suf"/>
</dbReference>
<dbReference type="InterPro" id="IPR004098">
    <property type="entry name" value="Prp18"/>
</dbReference>
<dbReference type="EMBL" id="CAJGYM010000036">
    <property type="protein sequence ID" value="CAD6193540.1"/>
    <property type="molecule type" value="Genomic_DNA"/>
</dbReference>
<dbReference type="GO" id="GO:0005682">
    <property type="term" value="C:U5 snRNP"/>
    <property type="evidence" value="ECO:0007669"/>
    <property type="project" value="TreeGrafter"/>
</dbReference>
<dbReference type="PROSITE" id="PS50102">
    <property type="entry name" value="RRM"/>
    <property type="match status" value="2"/>
</dbReference>
<evidence type="ECO:0000256" key="9">
    <source>
        <dbReference type="ARBA" id="ARBA00031388"/>
    </source>
</evidence>